<organism evidence="1">
    <name type="scientific">viral metagenome</name>
    <dbReference type="NCBI Taxonomy" id="1070528"/>
    <lineage>
        <taxon>unclassified sequences</taxon>
        <taxon>metagenomes</taxon>
        <taxon>organismal metagenomes</taxon>
    </lineage>
</organism>
<name>A0A6C0K854_9ZZZZ</name>
<proteinExistence type="predicted"/>
<evidence type="ECO:0008006" key="2">
    <source>
        <dbReference type="Google" id="ProtNLM"/>
    </source>
</evidence>
<reference evidence="1" key="1">
    <citation type="journal article" date="2020" name="Nature">
        <title>Giant virus diversity and host interactions through global metagenomics.</title>
        <authorList>
            <person name="Schulz F."/>
            <person name="Roux S."/>
            <person name="Paez-Espino D."/>
            <person name="Jungbluth S."/>
            <person name="Walsh D.A."/>
            <person name="Denef V.J."/>
            <person name="McMahon K.D."/>
            <person name="Konstantinidis K.T."/>
            <person name="Eloe-Fadrosh E.A."/>
            <person name="Kyrpides N.C."/>
            <person name="Woyke T."/>
        </authorList>
    </citation>
    <scope>NUCLEOTIDE SEQUENCE</scope>
    <source>
        <strain evidence="1">GVMAG-S-1101182-85</strain>
    </source>
</reference>
<dbReference type="EMBL" id="MN740834">
    <property type="protein sequence ID" value="QHU14222.1"/>
    <property type="molecule type" value="Genomic_DNA"/>
</dbReference>
<evidence type="ECO:0000313" key="1">
    <source>
        <dbReference type="EMBL" id="QHU14222.1"/>
    </source>
</evidence>
<protein>
    <recommendedName>
        <fullName evidence="2">Glycosyltransferase 2-like domain-containing protein</fullName>
    </recommendedName>
</protein>
<sequence length="241" mass="28976">MNKICLCLICYKPNDVWIDFLSKFTNYTLYILIDDNSIDYKEKYSKCSQLNIIQINNEESKRNGFMNTDFKENGDGWSKALYYFSSIFTEYNYVWFIEDDVFLNDESTLLNIDSQYYDIDLLTSTVTENIQGKKDDWHWSWIDIKLPTPHYNAMCCASRMSNSVLSKIKEYANKHKTLYFHEALSPTLCHFYKYSHKSPKELVNIIWRRTYEDKDIDKNNLYHPVKDITKHTYYREMLKNK</sequence>
<accession>A0A6C0K854</accession>
<dbReference type="AlphaFoldDB" id="A0A6C0K854"/>